<sequence length="109" mass="11916">MAATFLLAWVGTDLVGRTSVRHELDERLLRVGGHIGYGVLPDRRGRGYAAEMLRQGLVVARSEGVIAVLVDCDEGNAASARTIERWGGVLDTVVENPDGGPAKRRYWIR</sequence>
<dbReference type="PROSITE" id="PS51186">
    <property type="entry name" value="GNAT"/>
    <property type="match status" value="1"/>
</dbReference>
<dbReference type="STRING" id="1052260.SAMN05660199_03425"/>
<dbReference type="PANTHER" id="PTHR39173:SF1">
    <property type="entry name" value="ACETYLTRANSFERASE"/>
    <property type="match status" value="1"/>
</dbReference>
<dbReference type="Pfam" id="PF13302">
    <property type="entry name" value="Acetyltransf_3"/>
    <property type="match status" value="1"/>
</dbReference>
<keyword evidence="2" id="KW-0808">Transferase</keyword>
<reference evidence="3" key="1">
    <citation type="submission" date="2016-10" db="EMBL/GenBank/DDBJ databases">
        <authorList>
            <person name="Varghese N."/>
            <person name="Submissions S."/>
        </authorList>
    </citation>
    <scope>NUCLEOTIDE SEQUENCE [LARGE SCALE GENOMIC DNA]</scope>
    <source>
        <strain evidence="3">DSM 45843</strain>
    </source>
</reference>
<dbReference type="InterPro" id="IPR016181">
    <property type="entry name" value="Acyl_CoA_acyltransferase"/>
</dbReference>
<dbReference type="AlphaFoldDB" id="A0A1H0R154"/>
<gene>
    <name evidence="2" type="ORF">SAMN05660199_03425</name>
</gene>
<proteinExistence type="predicted"/>
<dbReference type="Gene3D" id="3.40.630.30">
    <property type="match status" value="1"/>
</dbReference>
<dbReference type="SUPFAM" id="SSF55729">
    <property type="entry name" value="Acyl-CoA N-acyltransferases (Nat)"/>
    <property type="match status" value="1"/>
</dbReference>
<dbReference type="InterPro" id="IPR000182">
    <property type="entry name" value="GNAT_dom"/>
</dbReference>
<dbReference type="GO" id="GO:0016747">
    <property type="term" value="F:acyltransferase activity, transferring groups other than amino-acyl groups"/>
    <property type="evidence" value="ECO:0007669"/>
    <property type="project" value="InterPro"/>
</dbReference>
<protein>
    <submittedName>
        <fullName evidence="2">Acetyltransferase (GNAT) domain-containing protein</fullName>
    </submittedName>
</protein>
<evidence type="ECO:0000259" key="1">
    <source>
        <dbReference type="PROSITE" id="PS51186"/>
    </source>
</evidence>
<feature type="domain" description="N-acetyltransferase" evidence="1">
    <location>
        <begin position="1"/>
        <end position="109"/>
    </location>
</feature>
<organism evidence="2 3">
    <name type="scientific">Klenkia soli</name>
    <dbReference type="NCBI Taxonomy" id="1052260"/>
    <lineage>
        <taxon>Bacteria</taxon>
        <taxon>Bacillati</taxon>
        <taxon>Actinomycetota</taxon>
        <taxon>Actinomycetes</taxon>
        <taxon>Geodermatophilales</taxon>
        <taxon>Geodermatophilaceae</taxon>
        <taxon>Klenkia</taxon>
    </lineage>
</organism>
<dbReference type="Proteomes" id="UP000199088">
    <property type="component" value="Unassembled WGS sequence"/>
</dbReference>
<accession>A0A1H0R154</accession>
<dbReference type="PANTHER" id="PTHR39173">
    <property type="entry name" value="ACETYLTRANSFERASE"/>
    <property type="match status" value="1"/>
</dbReference>
<dbReference type="EMBL" id="FNIR01000011">
    <property type="protein sequence ID" value="SDP23140.1"/>
    <property type="molecule type" value="Genomic_DNA"/>
</dbReference>
<keyword evidence="3" id="KW-1185">Reference proteome</keyword>
<name>A0A1H0R154_9ACTN</name>
<evidence type="ECO:0000313" key="3">
    <source>
        <dbReference type="Proteomes" id="UP000199088"/>
    </source>
</evidence>
<evidence type="ECO:0000313" key="2">
    <source>
        <dbReference type="EMBL" id="SDP23140.1"/>
    </source>
</evidence>